<name>M5DUU7_9GAMM</name>
<dbReference type="EMBL" id="HF680312">
    <property type="protein sequence ID" value="CCU73182.1"/>
    <property type="molecule type" value="Genomic_DNA"/>
</dbReference>
<reference evidence="1 2" key="1">
    <citation type="journal article" date="2013" name="Genome Announc.">
        <title>Genome Sequence of Thalassolituus oleivorans MIL-1 (DSM 14913T).</title>
        <authorList>
            <person name="Golyshin P.N."/>
            <person name="Werner J."/>
            <person name="Chernikova T.N."/>
            <person name="Tran H."/>
            <person name="Ferrer M."/>
            <person name="Yakimov M.M."/>
            <person name="Teeling H."/>
            <person name="Golyshina O.V."/>
        </authorList>
    </citation>
    <scope>NUCLEOTIDE SEQUENCE [LARGE SCALE GENOMIC DNA]</scope>
    <source>
        <strain evidence="1 2">MIL-1</strain>
    </source>
</reference>
<dbReference type="HOGENOM" id="CLU_1712392_0_0_6"/>
<sequence length="153" mass="17818">MNKNLFIKALNRNETKDFFLGNGNYFSRNRESHNHDYVLFITGWVKKYIDISPKENLGTFFSALTDLIDDIDCQKNSLTAVLSILLGISISIRKQHYQISDINPEIAHKFLITLKKHFLICKFSQEEKEKIKLYSDRIRENKCDKIADAISLS</sequence>
<dbReference type="Proteomes" id="UP000011866">
    <property type="component" value="Chromosome"/>
</dbReference>
<gene>
    <name evidence="1" type="ORF">TOL_2786</name>
</gene>
<dbReference type="KEGG" id="tol:TOL_2786"/>
<organism evidence="1 2">
    <name type="scientific">Thalassolituus oleivorans MIL-1</name>
    <dbReference type="NCBI Taxonomy" id="1298593"/>
    <lineage>
        <taxon>Bacteria</taxon>
        <taxon>Pseudomonadati</taxon>
        <taxon>Pseudomonadota</taxon>
        <taxon>Gammaproteobacteria</taxon>
        <taxon>Oceanospirillales</taxon>
        <taxon>Oceanospirillaceae</taxon>
        <taxon>Thalassolituus</taxon>
    </lineage>
</organism>
<dbReference type="AlphaFoldDB" id="M5DUU7"/>
<dbReference type="GeneID" id="79177545"/>
<protein>
    <submittedName>
        <fullName evidence="1">Uncharacterized protein</fullName>
    </submittedName>
</protein>
<accession>M5DUU7</accession>
<dbReference type="RefSeq" id="WP_015487897.1">
    <property type="nucleotide sequence ID" value="NC_020888.1"/>
</dbReference>
<evidence type="ECO:0000313" key="1">
    <source>
        <dbReference type="EMBL" id="CCU73182.1"/>
    </source>
</evidence>
<keyword evidence="2" id="KW-1185">Reference proteome</keyword>
<evidence type="ECO:0000313" key="2">
    <source>
        <dbReference type="Proteomes" id="UP000011866"/>
    </source>
</evidence>
<proteinExistence type="predicted"/>